<reference evidence="1" key="1">
    <citation type="submission" date="2019-03" db="EMBL/GenBank/DDBJ databases">
        <title>Candidatus Syntrophosphaera thermopropionivorans: a novel player in syntrophic propionate oxidation during anaerobic digestion.</title>
        <authorList>
            <person name="Dyksma S."/>
        </authorList>
    </citation>
    <scope>NUCLEOTIDE SEQUENCE</scope>
    <source>
        <strain evidence="1">W5</strain>
    </source>
</reference>
<dbReference type="EMBL" id="SMOG01000026">
    <property type="protein sequence ID" value="TDF72555.1"/>
    <property type="molecule type" value="Genomic_DNA"/>
</dbReference>
<proteinExistence type="predicted"/>
<evidence type="ECO:0000313" key="1">
    <source>
        <dbReference type="EMBL" id="TDF72555.1"/>
    </source>
</evidence>
<organism evidence="1 2">
    <name type="scientific">Candidatus Syntrophosphaera thermopropionivorans</name>
    <dbReference type="NCBI Taxonomy" id="2593015"/>
    <lineage>
        <taxon>Bacteria</taxon>
        <taxon>Pseudomonadati</taxon>
        <taxon>Candidatus Cloacimonadota</taxon>
        <taxon>Candidatus Cloacimonadia</taxon>
        <taxon>Candidatus Cloacimonadales</taxon>
        <taxon>Candidatus Cloacimonadaceae</taxon>
        <taxon>Candidatus Syntrophosphaera</taxon>
    </lineage>
</organism>
<sequence>MIELEEIRKKIYGAIKGTELEYCCYFAGGCVRDMYLNRERTDLDICVEKEEGDKLLANILQEKGLIRKVVRYQRTDTLMTKIDGYSLELSPTQIRTEVDNGKVHKTFVPVEEDARSRDFTINALMIAIHSGDLLDFTQKGIKDLESRLIRACESEGKGFVKDPIRILRAVRLAAELDNFTIEEKTGAEIQKKSFLLEELNPLRITRELEKILLLKSFFKAQYLLQSFQLMSHLLSEFKNITLDEKTLNWLKHPELSKLIQTLESLEGRFCFLCLPFYLNRKDSNSEFKVNLEPLKSYHRYFSNKQNRHIDNLLYAIRVFLNEFYLKSEMELSHLREAIHIVNDDFEEFVILLQCVDNYKGWRSGTNSALSKLAIELKNEMDANPFHITGTEFMEQYQIKEGKEIGIYLQRALTIWYQNPKLSMPEIMDLAINLPIEK</sequence>
<protein>
    <submittedName>
        <fullName evidence="1">CCA tRNA nucleotidyltransferase</fullName>
    </submittedName>
</protein>
<gene>
    <name evidence="1" type="ORF">E0946_06440</name>
</gene>
<evidence type="ECO:0000313" key="2">
    <source>
        <dbReference type="Proteomes" id="UP000294588"/>
    </source>
</evidence>
<keyword evidence="2" id="KW-1185">Reference proteome</keyword>
<dbReference type="Proteomes" id="UP000294588">
    <property type="component" value="Unassembled WGS sequence"/>
</dbReference>
<accession>A0AC61QHW9</accession>
<comment type="caution">
    <text evidence="1">The sequence shown here is derived from an EMBL/GenBank/DDBJ whole genome shotgun (WGS) entry which is preliminary data.</text>
</comment>
<name>A0AC61QHW9_9BACT</name>